<protein>
    <submittedName>
        <fullName evidence="2">Nuclear transport factor 2 family protein</fullName>
    </submittedName>
</protein>
<dbReference type="InterPro" id="IPR037401">
    <property type="entry name" value="SnoaL-like"/>
</dbReference>
<proteinExistence type="predicted"/>
<evidence type="ECO:0000313" key="3">
    <source>
        <dbReference type="Proteomes" id="UP000282674"/>
    </source>
</evidence>
<evidence type="ECO:0000313" key="2">
    <source>
        <dbReference type="EMBL" id="RMI47706.1"/>
    </source>
</evidence>
<comment type="caution">
    <text evidence="2">The sequence shown here is derived from an EMBL/GenBank/DDBJ whole genome shotgun (WGS) entry which is preliminary data.</text>
</comment>
<dbReference type="Gene3D" id="3.10.450.50">
    <property type="match status" value="1"/>
</dbReference>
<dbReference type="EMBL" id="RFFG01000002">
    <property type="protein sequence ID" value="RMI47706.1"/>
    <property type="molecule type" value="Genomic_DNA"/>
</dbReference>
<dbReference type="SUPFAM" id="SSF54427">
    <property type="entry name" value="NTF2-like"/>
    <property type="match status" value="1"/>
</dbReference>
<name>A0A3M2ME32_9ACTN</name>
<evidence type="ECO:0000259" key="1">
    <source>
        <dbReference type="Pfam" id="PF12680"/>
    </source>
</evidence>
<gene>
    <name evidence="2" type="ORF">EBO15_02120</name>
</gene>
<feature type="domain" description="SnoaL-like" evidence="1">
    <location>
        <begin position="10"/>
        <end position="114"/>
    </location>
</feature>
<sequence>MPSPSEVFLRLVESLAAKKTDDLHLLYAEDAFVTHPFAYPESRFEGREALREHFAQVPGMPFEMTVRDVVVHETADPEVIVAEFVYDGRNTATGVRFTVPNIFVMRIRDGLIVEARDYAHHRAFAEALGSRS</sequence>
<reference evidence="2 3" key="1">
    <citation type="submission" date="2018-10" db="EMBL/GenBank/DDBJ databases">
        <title>Isolation from soil.</title>
        <authorList>
            <person name="Hu J."/>
        </authorList>
    </citation>
    <scope>NUCLEOTIDE SEQUENCE [LARGE SCALE GENOMIC DNA]</scope>
    <source>
        <strain evidence="2 3">NEAU-Ht49</strain>
    </source>
</reference>
<dbReference type="RefSeq" id="WP_122192554.1">
    <property type="nucleotide sequence ID" value="NZ_JBHSKC010000016.1"/>
</dbReference>
<dbReference type="AlphaFoldDB" id="A0A3M2ME32"/>
<dbReference type="Proteomes" id="UP000282674">
    <property type="component" value="Unassembled WGS sequence"/>
</dbReference>
<keyword evidence="3" id="KW-1185">Reference proteome</keyword>
<dbReference type="OrthoDB" id="3681559at2"/>
<organism evidence="2 3">
    <name type="scientific">Actinomadura harenae</name>
    <dbReference type="NCBI Taxonomy" id="2483351"/>
    <lineage>
        <taxon>Bacteria</taxon>
        <taxon>Bacillati</taxon>
        <taxon>Actinomycetota</taxon>
        <taxon>Actinomycetes</taxon>
        <taxon>Streptosporangiales</taxon>
        <taxon>Thermomonosporaceae</taxon>
        <taxon>Actinomadura</taxon>
    </lineage>
</organism>
<dbReference type="Pfam" id="PF12680">
    <property type="entry name" value="SnoaL_2"/>
    <property type="match status" value="1"/>
</dbReference>
<dbReference type="InterPro" id="IPR032710">
    <property type="entry name" value="NTF2-like_dom_sf"/>
</dbReference>
<accession>A0A3M2ME32</accession>